<dbReference type="InterPro" id="IPR003583">
    <property type="entry name" value="Hlx-hairpin-Hlx_DNA-bd_motif"/>
</dbReference>
<feature type="compositionally biased region" description="Basic and acidic residues" evidence="1">
    <location>
        <begin position="30"/>
        <end position="40"/>
    </location>
</feature>
<accession>A0ABW4NMZ2</accession>
<comment type="caution">
    <text evidence="3">The sequence shown here is derived from an EMBL/GenBank/DDBJ whole genome shotgun (WGS) entry which is preliminary data.</text>
</comment>
<dbReference type="InterPro" id="IPR010994">
    <property type="entry name" value="RuvA_2-like"/>
</dbReference>
<dbReference type="RefSeq" id="WP_156413244.1">
    <property type="nucleotide sequence ID" value="NZ_JBHSQC010000025.1"/>
</dbReference>
<dbReference type="Proteomes" id="UP001597285">
    <property type="component" value="Unassembled WGS sequence"/>
</dbReference>
<dbReference type="InterPro" id="IPR004509">
    <property type="entry name" value="Competence_ComEA_HhH"/>
</dbReference>
<proteinExistence type="predicted"/>
<name>A0ABW4NMZ2_9LACT</name>
<dbReference type="Pfam" id="PF10531">
    <property type="entry name" value="SLBB"/>
    <property type="match status" value="1"/>
</dbReference>
<evidence type="ECO:0000313" key="4">
    <source>
        <dbReference type="Proteomes" id="UP001597285"/>
    </source>
</evidence>
<reference evidence="4" key="1">
    <citation type="journal article" date="2019" name="Int. J. Syst. Evol. Microbiol.">
        <title>The Global Catalogue of Microorganisms (GCM) 10K type strain sequencing project: providing services to taxonomists for standard genome sequencing and annotation.</title>
        <authorList>
            <consortium name="The Broad Institute Genomics Platform"/>
            <consortium name="The Broad Institute Genome Sequencing Center for Infectious Disease"/>
            <person name="Wu L."/>
            <person name="Ma J."/>
        </authorList>
    </citation>
    <scope>NUCLEOTIDE SEQUENCE [LARGE SCALE GENOMIC DNA]</scope>
    <source>
        <strain evidence="4">KCTC 42143</strain>
    </source>
</reference>
<feature type="region of interest" description="Disordered" evidence="1">
    <location>
        <begin position="30"/>
        <end position="55"/>
    </location>
</feature>
<dbReference type="Gene3D" id="3.10.560.10">
    <property type="entry name" value="Outer membrane lipoprotein wza domain like"/>
    <property type="match status" value="1"/>
</dbReference>
<dbReference type="InterPro" id="IPR051675">
    <property type="entry name" value="Endo/Exo/Phosphatase_dom_1"/>
</dbReference>
<protein>
    <submittedName>
        <fullName evidence="3">Helix-hairpin-helix domain-containing protein</fullName>
    </submittedName>
</protein>
<dbReference type="SUPFAM" id="SSF47781">
    <property type="entry name" value="RuvA domain 2-like"/>
    <property type="match status" value="1"/>
</dbReference>
<dbReference type="Gene3D" id="1.10.150.280">
    <property type="entry name" value="AF1531-like domain"/>
    <property type="match status" value="1"/>
</dbReference>
<dbReference type="Pfam" id="PF12836">
    <property type="entry name" value="HHH_3"/>
    <property type="match status" value="1"/>
</dbReference>
<dbReference type="NCBIfam" id="TIGR00426">
    <property type="entry name" value="competence protein ComEA helix-hairpin-helix repeat region"/>
    <property type="match status" value="1"/>
</dbReference>
<dbReference type="EMBL" id="JBHUFF010000013">
    <property type="protein sequence ID" value="MFD1799524.1"/>
    <property type="molecule type" value="Genomic_DNA"/>
</dbReference>
<dbReference type="SMART" id="SM00278">
    <property type="entry name" value="HhH1"/>
    <property type="match status" value="2"/>
</dbReference>
<feature type="domain" description="Helix-hairpin-helix DNA-binding motif class 1" evidence="2">
    <location>
        <begin position="155"/>
        <end position="174"/>
    </location>
</feature>
<dbReference type="PANTHER" id="PTHR21180">
    <property type="entry name" value="ENDONUCLEASE/EXONUCLEASE/PHOSPHATASE FAMILY DOMAIN-CONTAINING PROTEIN 1"/>
    <property type="match status" value="1"/>
</dbReference>
<feature type="domain" description="Helix-hairpin-helix DNA-binding motif class 1" evidence="2">
    <location>
        <begin position="185"/>
        <end position="204"/>
    </location>
</feature>
<dbReference type="PANTHER" id="PTHR21180:SF32">
    <property type="entry name" value="ENDONUCLEASE_EXONUCLEASE_PHOSPHATASE FAMILY DOMAIN-CONTAINING PROTEIN 1"/>
    <property type="match status" value="1"/>
</dbReference>
<sequence>MIVLGVLAAVAFMKPANVESTDVLTNYLEDSTRLEGREETDTNEAASSEEGGNKTDETKTIYVDIKGAVHLPGVYEIQSDLRLIDVIALAGGLLPTANQNGVNMAQKLADQMMIIIPETGAAEDETINQTVTIVTPEEAVEEAGGKVNLNKATIQELQTLSGIGEKKAERILQYRQENGSFKTTEELKEVSGIGEKTFEALEAFITVGAE</sequence>
<evidence type="ECO:0000256" key="1">
    <source>
        <dbReference type="SAM" id="MobiDB-lite"/>
    </source>
</evidence>
<gene>
    <name evidence="3" type="ORF">ACFSBK_06625</name>
</gene>
<dbReference type="InterPro" id="IPR019554">
    <property type="entry name" value="Soluble_ligand-bd"/>
</dbReference>
<organism evidence="3 4">
    <name type="scientific">Carnobacterium antarcticum</name>
    <dbReference type="NCBI Taxonomy" id="2126436"/>
    <lineage>
        <taxon>Bacteria</taxon>
        <taxon>Bacillati</taxon>
        <taxon>Bacillota</taxon>
        <taxon>Bacilli</taxon>
        <taxon>Lactobacillales</taxon>
        <taxon>Carnobacteriaceae</taxon>
        <taxon>Carnobacterium</taxon>
    </lineage>
</organism>
<evidence type="ECO:0000259" key="2">
    <source>
        <dbReference type="SMART" id="SM00278"/>
    </source>
</evidence>
<keyword evidence="4" id="KW-1185">Reference proteome</keyword>
<evidence type="ECO:0000313" key="3">
    <source>
        <dbReference type="EMBL" id="MFD1799524.1"/>
    </source>
</evidence>